<organism evidence="1 2">
    <name type="scientific">Sphingobium xenophagum</name>
    <dbReference type="NCBI Taxonomy" id="121428"/>
    <lineage>
        <taxon>Bacteria</taxon>
        <taxon>Pseudomonadati</taxon>
        <taxon>Pseudomonadota</taxon>
        <taxon>Alphaproteobacteria</taxon>
        <taxon>Sphingomonadales</taxon>
        <taxon>Sphingomonadaceae</taxon>
        <taxon>Sphingobium</taxon>
    </lineage>
</organism>
<gene>
    <name evidence="1" type="ORF">J2W40_001738</name>
</gene>
<sequence>MRARQFVTTQKKITQAGKWRCGALDSKQGKMGKDAFPLSKRSSFQLGNQWHWRVDHWQVGTATGRLLIAYHLGKGNYLAWISLERGPKDFAVIACLEFHGDHDGWHAHSGKGAIHEFATGCTRQRNLGIRIPRKGVYHRPRTAAGGAVLDGFSMSQITAQNIAYRAFRVVIGAETEGLFG</sequence>
<evidence type="ECO:0000313" key="1">
    <source>
        <dbReference type="EMBL" id="MDR7154920.1"/>
    </source>
</evidence>
<comment type="caution">
    <text evidence="1">The sequence shown here is derived from an EMBL/GenBank/DDBJ whole genome shotgun (WGS) entry which is preliminary data.</text>
</comment>
<evidence type="ECO:0000313" key="2">
    <source>
        <dbReference type="Proteomes" id="UP001267638"/>
    </source>
</evidence>
<dbReference type="RefSeq" id="WP_310223638.1">
    <property type="nucleotide sequence ID" value="NZ_JAVDWV010000007.1"/>
</dbReference>
<proteinExistence type="predicted"/>
<dbReference type="EMBL" id="JAVDWV010000007">
    <property type="protein sequence ID" value="MDR7154920.1"/>
    <property type="molecule type" value="Genomic_DNA"/>
</dbReference>
<protein>
    <submittedName>
        <fullName evidence="1">Uncharacterized protein</fullName>
    </submittedName>
</protein>
<accession>A0ABU1X010</accession>
<name>A0ABU1X010_SPHXE</name>
<dbReference type="Proteomes" id="UP001267638">
    <property type="component" value="Unassembled WGS sequence"/>
</dbReference>
<keyword evidence="2" id="KW-1185">Reference proteome</keyword>
<reference evidence="1 2" key="1">
    <citation type="submission" date="2023-07" db="EMBL/GenBank/DDBJ databases">
        <title>Sorghum-associated microbial communities from plants grown in Nebraska, USA.</title>
        <authorList>
            <person name="Schachtman D."/>
        </authorList>
    </citation>
    <scope>NUCLEOTIDE SEQUENCE [LARGE SCALE GENOMIC DNA]</scope>
    <source>
        <strain evidence="1 2">4256</strain>
    </source>
</reference>